<accession>Q7U672</accession>
<sequence>MATPKQPHWTTITTATLRPSRSSMVCITCQQFRHALTEDGTTIPACSRHERLLPQGAHLNHRCHQWMQRLEHEIGWCPEVA</sequence>
<keyword evidence="2" id="KW-1185">Reference proteome</keyword>
<gene>
    <name evidence="1" type="ordered locus">SYNW1467</name>
</gene>
<dbReference type="HOGENOM" id="CLU_176278_0_0_3"/>
<dbReference type="eggNOG" id="ENOG5032IX7">
    <property type="taxonomic scope" value="Bacteria"/>
</dbReference>
<evidence type="ECO:0000313" key="2">
    <source>
        <dbReference type="Proteomes" id="UP000001422"/>
    </source>
</evidence>
<dbReference type="Proteomes" id="UP000001422">
    <property type="component" value="Chromosome"/>
</dbReference>
<organism evidence="1 2">
    <name type="scientific">Parasynechococcus marenigrum (strain WH8102)</name>
    <dbReference type="NCBI Taxonomy" id="84588"/>
    <lineage>
        <taxon>Bacteria</taxon>
        <taxon>Bacillati</taxon>
        <taxon>Cyanobacteriota</taxon>
        <taxon>Cyanophyceae</taxon>
        <taxon>Synechococcales</taxon>
        <taxon>Prochlorococcaceae</taxon>
        <taxon>Parasynechococcus</taxon>
        <taxon>Parasynechococcus marenigrum</taxon>
    </lineage>
</organism>
<protein>
    <recommendedName>
        <fullName evidence="3">Galactose oxidase</fullName>
    </recommendedName>
</protein>
<proteinExistence type="predicted"/>
<dbReference type="KEGG" id="syw:SYNW1467"/>
<reference evidence="1 2" key="1">
    <citation type="journal article" date="2003" name="Nature">
        <title>The genome of a motile marine Synechococcus.</title>
        <authorList>
            <person name="Palenik B."/>
            <person name="Brahamsha B."/>
            <person name="Larimer F."/>
            <person name="Land M."/>
            <person name="Hauser L."/>
            <person name="Chain P."/>
            <person name="Lamerdin J."/>
            <person name="Regala W."/>
            <person name="Allen E.A."/>
            <person name="McCarren J."/>
            <person name="Paulsen I."/>
            <person name="Dufresne A."/>
            <person name="Partensky F."/>
            <person name="Webb E."/>
            <person name="Waterbury J."/>
        </authorList>
    </citation>
    <scope>NUCLEOTIDE SEQUENCE [LARGE SCALE GENOMIC DNA]</scope>
    <source>
        <strain evidence="1 2">WH8102</strain>
    </source>
</reference>
<evidence type="ECO:0000313" key="1">
    <source>
        <dbReference type="EMBL" id="CAE07982.1"/>
    </source>
</evidence>
<dbReference type="AlphaFoldDB" id="Q7U672"/>
<name>Q7U672_PARMW</name>
<evidence type="ECO:0008006" key="3">
    <source>
        <dbReference type="Google" id="ProtNLM"/>
    </source>
</evidence>
<dbReference type="EMBL" id="BX569693">
    <property type="protein sequence ID" value="CAE07982.1"/>
    <property type="molecule type" value="Genomic_DNA"/>
</dbReference>